<dbReference type="EMBL" id="JASPKZ010002300">
    <property type="protein sequence ID" value="KAJ9596005.1"/>
    <property type="molecule type" value="Genomic_DNA"/>
</dbReference>
<accession>A0AAD8EMC1</accession>
<keyword evidence="1" id="KW-0472">Membrane</keyword>
<comment type="caution">
    <text evidence="2">The sequence shown here is derived from an EMBL/GenBank/DDBJ whole genome shotgun (WGS) entry which is preliminary data.</text>
</comment>
<feature type="transmembrane region" description="Helical" evidence="1">
    <location>
        <begin position="30"/>
        <end position="52"/>
    </location>
</feature>
<reference evidence="2" key="1">
    <citation type="journal article" date="2023" name="IScience">
        <title>Live-bearing cockroach genome reveals convergent evolutionary mechanisms linked to viviparity in insects and beyond.</title>
        <authorList>
            <person name="Fouks B."/>
            <person name="Harrison M.C."/>
            <person name="Mikhailova A.A."/>
            <person name="Marchal E."/>
            <person name="English S."/>
            <person name="Carruthers M."/>
            <person name="Jennings E.C."/>
            <person name="Chiamaka E.L."/>
            <person name="Frigard R.A."/>
            <person name="Pippel M."/>
            <person name="Attardo G.M."/>
            <person name="Benoit J.B."/>
            <person name="Bornberg-Bauer E."/>
            <person name="Tobe S.S."/>
        </authorList>
    </citation>
    <scope>NUCLEOTIDE SEQUENCE</scope>
    <source>
        <strain evidence="2">Stay&amp;Tobe</strain>
    </source>
</reference>
<proteinExistence type="predicted"/>
<dbReference type="AlphaFoldDB" id="A0AAD8EMC1"/>
<evidence type="ECO:0000313" key="3">
    <source>
        <dbReference type="Proteomes" id="UP001233999"/>
    </source>
</evidence>
<keyword evidence="1" id="KW-0812">Transmembrane</keyword>
<reference evidence="2" key="2">
    <citation type="submission" date="2023-05" db="EMBL/GenBank/DDBJ databases">
        <authorList>
            <person name="Fouks B."/>
        </authorList>
    </citation>
    <scope>NUCLEOTIDE SEQUENCE</scope>
    <source>
        <strain evidence="2">Stay&amp;Tobe</strain>
        <tissue evidence="2">Testes</tissue>
    </source>
</reference>
<organism evidence="2 3">
    <name type="scientific">Diploptera punctata</name>
    <name type="common">Pacific beetle cockroach</name>
    <dbReference type="NCBI Taxonomy" id="6984"/>
    <lineage>
        <taxon>Eukaryota</taxon>
        <taxon>Metazoa</taxon>
        <taxon>Ecdysozoa</taxon>
        <taxon>Arthropoda</taxon>
        <taxon>Hexapoda</taxon>
        <taxon>Insecta</taxon>
        <taxon>Pterygota</taxon>
        <taxon>Neoptera</taxon>
        <taxon>Polyneoptera</taxon>
        <taxon>Dictyoptera</taxon>
        <taxon>Blattodea</taxon>
        <taxon>Blaberoidea</taxon>
        <taxon>Blaberidae</taxon>
        <taxon>Diplopterinae</taxon>
        <taxon>Diploptera</taxon>
    </lineage>
</organism>
<sequence>IRGRYFCIKMCCVDVSELISIFSSLWSTGVMSFLGGFLLTSIGGPMFFYVNFFSD</sequence>
<name>A0AAD8EMC1_DIPPU</name>
<feature type="non-terminal residue" evidence="2">
    <location>
        <position position="1"/>
    </location>
</feature>
<dbReference type="Proteomes" id="UP001233999">
    <property type="component" value="Unassembled WGS sequence"/>
</dbReference>
<feature type="non-terminal residue" evidence="2">
    <location>
        <position position="55"/>
    </location>
</feature>
<evidence type="ECO:0000256" key="1">
    <source>
        <dbReference type="SAM" id="Phobius"/>
    </source>
</evidence>
<keyword evidence="3" id="KW-1185">Reference proteome</keyword>
<evidence type="ECO:0000313" key="2">
    <source>
        <dbReference type="EMBL" id="KAJ9596005.1"/>
    </source>
</evidence>
<keyword evidence="1" id="KW-1133">Transmembrane helix</keyword>
<gene>
    <name evidence="2" type="ORF">L9F63_012826</name>
</gene>
<protein>
    <submittedName>
        <fullName evidence="2">Uncharacterized protein</fullName>
    </submittedName>
</protein>